<reference evidence="11" key="1">
    <citation type="submission" date="2021-02" db="EMBL/GenBank/DDBJ databases">
        <authorList>
            <person name="Nowell W R."/>
        </authorList>
    </citation>
    <scope>NUCLEOTIDE SEQUENCE</scope>
</reference>
<feature type="domain" description="EGF-like" evidence="9">
    <location>
        <begin position="1840"/>
        <end position="1877"/>
    </location>
</feature>
<dbReference type="GO" id="GO:0009952">
    <property type="term" value="P:anterior/posterior pattern specification"/>
    <property type="evidence" value="ECO:0007669"/>
    <property type="project" value="UniProtKB-ARBA"/>
</dbReference>
<feature type="disulfide bond" evidence="6">
    <location>
        <begin position="2419"/>
        <end position="2428"/>
    </location>
</feature>
<dbReference type="InterPro" id="IPR051830">
    <property type="entry name" value="NOTCH_homolog"/>
</dbReference>
<feature type="disulfide bond" evidence="6">
    <location>
        <begin position="2617"/>
        <end position="2626"/>
    </location>
</feature>
<feature type="domain" description="EGF-like" evidence="9">
    <location>
        <begin position="3741"/>
        <end position="3778"/>
    </location>
</feature>
<feature type="disulfide bond" evidence="6">
    <location>
        <begin position="3538"/>
        <end position="3548"/>
    </location>
</feature>
<dbReference type="GO" id="GO:0035282">
    <property type="term" value="P:segmentation"/>
    <property type="evidence" value="ECO:0007669"/>
    <property type="project" value="UniProtKB-ARBA"/>
</dbReference>
<feature type="domain" description="EGF-like" evidence="9">
    <location>
        <begin position="3118"/>
        <end position="3156"/>
    </location>
</feature>
<feature type="disulfide bond" evidence="6">
    <location>
        <begin position="1097"/>
        <end position="1106"/>
    </location>
</feature>
<feature type="disulfide bond" evidence="6">
    <location>
        <begin position="3379"/>
        <end position="3388"/>
    </location>
</feature>
<dbReference type="SUPFAM" id="SSF57440">
    <property type="entry name" value="Kringle-like"/>
    <property type="match status" value="3"/>
</dbReference>
<feature type="disulfide bond" evidence="6">
    <location>
        <begin position="2951"/>
        <end position="2960"/>
    </location>
</feature>
<feature type="domain" description="EGF-like" evidence="9">
    <location>
        <begin position="3352"/>
        <end position="3389"/>
    </location>
</feature>
<feature type="domain" description="EGF-like" evidence="9">
    <location>
        <begin position="3428"/>
        <end position="3464"/>
    </location>
</feature>
<feature type="domain" description="EGF-like" evidence="9">
    <location>
        <begin position="3617"/>
        <end position="3656"/>
    </location>
</feature>
<dbReference type="InterPro" id="IPR013032">
    <property type="entry name" value="EGF-like_CS"/>
</dbReference>
<comment type="caution">
    <text evidence="11">The sequence shown here is derived from an EMBL/GenBank/DDBJ whole genome shotgun (WGS) entry which is preliminary data.</text>
</comment>
<feature type="domain" description="EGF-like" evidence="9">
    <location>
        <begin position="3781"/>
        <end position="3817"/>
    </location>
</feature>
<dbReference type="Gene3D" id="2.10.25.10">
    <property type="entry name" value="Laminin"/>
    <property type="match status" value="58"/>
</dbReference>
<feature type="disulfide bond" evidence="6">
    <location>
        <begin position="3432"/>
        <end position="3442"/>
    </location>
</feature>
<gene>
    <name evidence="11" type="ORF">EDS130_LOCUS25936</name>
</gene>
<feature type="domain" description="EGF-like" evidence="9">
    <location>
        <begin position="1484"/>
        <end position="1521"/>
    </location>
</feature>
<dbReference type="FunFam" id="2.10.25.10:FF:000031">
    <property type="entry name" value="neurogenic locus notch homolog protein 3"/>
    <property type="match status" value="1"/>
</dbReference>
<feature type="disulfide bond" evidence="6">
    <location>
        <begin position="530"/>
        <end position="539"/>
    </location>
</feature>
<feature type="domain" description="EGF-like" evidence="9">
    <location>
        <begin position="3159"/>
        <end position="3196"/>
    </location>
</feature>
<feature type="disulfide bond" evidence="6">
    <location>
        <begin position="3070"/>
        <end position="3079"/>
    </location>
</feature>
<keyword evidence="5" id="KW-0325">Glycoprotein</keyword>
<feature type="domain" description="EGF-like" evidence="9">
    <location>
        <begin position="3896"/>
        <end position="3935"/>
    </location>
</feature>
<dbReference type="Proteomes" id="UP000663852">
    <property type="component" value="Unassembled WGS sequence"/>
</dbReference>
<feature type="disulfide bond" evidence="6">
    <location>
        <begin position="3454"/>
        <end position="3463"/>
    </location>
</feature>
<dbReference type="PROSITE" id="PS51092">
    <property type="entry name" value="FN2_2"/>
    <property type="match status" value="2"/>
</dbReference>
<evidence type="ECO:0000313" key="11">
    <source>
        <dbReference type="EMBL" id="CAF1211980.1"/>
    </source>
</evidence>
<evidence type="ECO:0000256" key="6">
    <source>
        <dbReference type="PROSITE-ProRule" id="PRU00076"/>
    </source>
</evidence>
<feature type="domain" description="EGF-like" evidence="9">
    <location>
        <begin position="1918"/>
        <end position="1956"/>
    </location>
</feature>
<comment type="caution">
    <text evidence="7">Lacks conserved residue(s) required for the propagation of feature annotation.</text>
</comment>
<evidence type="ECO:0000256" key="5">
    <source>
        <dbReference type="ARBA" id="ARBA00023180"/>
    </source>
</evidence>
<keyword evidence="4 6" id="KW-1015">Disulfide bond</keyword>
<evidence type="ECO:0000256" key="8">
    <source>
        <dbReference type="SAM" id="SignalP"/>
    </source>
</evidence>
<feature type="disulfide bond" evidence="6">
    <location>
        <begin position="402"/>
        <end position="411"/>
    </location>
</feature>
<feature type="disulfide bond" evidence="6">
    <location>
        <begin position="2831"/>
        <end position="2840"/>
    </location>
</feature>
<feature type="disulfide bond" evidence="6">
    <location>
        <begin position="2535"/>
        <end position="2544"/>
    </location>
</feature>
<feature type="disulfide bond" evidence="6">
    <location>
        <begin position="2792"/>
        <end position="2801"/>
    </location>
</feature>
<feature type="disulfide bond" evidence="6">
    <location>
        <begin position="1078"/>
        <end position="1095"/>
    </location>
</feature>
<feature type="domain" description="EGF-like" evidence="9">
    <location>
        <begin position="167"/>
        <end position="203"/>
    </location>
</feature>
<feature type="domain" description="EGF-like" evidence="9">
    <location>
        <begin position="2071"/>
        <end position="2109"/>
    </location>
</feature>
<dbReference type="FunFam" id="2.10.25.10:FF:000472">
    <property type="entry name" value="Uncharacterized protein, isoform A"/>
    <property type="match status" value="1"/>
</dbReference>
<feature type="domain" description="EGF-like" evidence="9">
    <location>
        <begin position="2188"/>
        <end position="2227"/>
    </location>
</feature>
<feature type="domain" description="EGF-like" evidence="9">
    <location>
        <begin position="2846"/>
        <end position="2880"/>
    </location>
</feature>
<feature type="disulfide bond" evidence="6">
    <location>
        <begin position="2059"/>
        <end position="2068"/>
    </location>
</feature>
<feature type="domain" description="EGF-like" evidence="9">
    <location>
        <begin position="2229"/>
        <end position="2267"/>
    </location>
</feature>
<feature type="domain" description="EGF-like" evidence="9">
    <location>
        <begin position="502"/>
        <end position="540"/>
    </location>
</feature>
<feature type="domain" description="EGF-like" evidence="9">
    <location>
        <begin position="2308"/>
        <end position="2346"/>
    </location>
</feature>
<feature type="disulfide bond" evidence="6">
    <location>
        <begin position="3106"/>
        <end position="3115"/>
    </location>
</feature>
<name>A0A814X654_ADIRI</name>
<feature type="disulfide bond" evidence="6">
    <location>
        <begin position="3906"/>
        <end position="3923"/>
    </location>
</feature>
<feature type="domain" description="EGF-like" evidence="9">
    <location>
        <begin position="3084"/>
        <end position="3116"/>
    </location>
</feature>
<evidence type="ECO:0000259" key="10">
    <source>
        <dbReference type="PROSITE" id="PS51092"/>
    </source>
</evidence>
<feature type="disulfide bond" evidence="6">
    <location>
        <begin position="1927"/>
        <end position="1944"/>
    </location>
</feature>
<dbReference type="GO" id="GO:0030097">
    <property type="term" value="P:hemopoiesis"/>
    <property type="evidence" value="ECO:0007669"/>
    <property type="project" value="UniProtKB-ARBA"/>
</dbReference>
<feature type="chain" id="PRO_5032301636" evidence="8">
    <location>
        <begin position="21"/>
        <end position="4048"/>
    </location>
</feature>
<evidence type="ECO:0000256" key="4">
    <source>
        <dbReference type="ARBA" id="ARBA00023157"/>
    </source>
</evidence>
<dbReference type="SMART" id="SM00274">
    <property type="entry name" value="FOLN"/>
    <property type="match status" value="11"/>
</dbReference>
<dbReference type="SMART" id="SM00059">
    <property type="entry name" value="FN2"/>
    <property type="match status" value="2"/>
</dbReference>
<feature type="disulfide bond" evidence="6">
    <location>
        <begin position="1549"/>
        <end position="1558"/>
    </location>
</feature>
<dbReference type="SMART" id="SM00181">
    <property type="entry name" value="EGF"/>
    <property type="match status" value="72"/>
</dbReference>
<feature type="domain" description="EGF-like" evidence="9">
    <location>
        <begin position="807"/>
        <end position="850"/>
    </location>
</feature>
<feature type="disulfide bond" evidence="6">
    <location>
        <begin position="1693"/>
        <end position="1710"/>
    </location>
</feature>
<feature type="disulfide bond" evidence="6">
    <location>
        <begin position="3807"/>
        <end position="3816"/>
    </location>
</feature>
<feature type="disulfide bond" evidence="6">
    <location>
        <begin position="1431"/>
        <end position="1440"/>
    </location>
</feature>
<feature type="domain" description="EGF-like" evidence="9">
    <location>
        <begin position="2882"/>
        <end position="2920"/>
    </location>
</feature>
<feature type="disulfide bond" evidence="6">
    <location>
        <begin position="3925"/>
        <end position="3934"/>
    </location>
</feature>
<evidence type="ECO:0000256" key="3">
    <source>
        <dbReference type="ARBA" id="ARBA00022737"/>
    </source>
</evidence>
<dbReference type="GO" id="GO:0048646">
    <property type="term" value="P:anatomical structure formation involved in morphogenesis"/>
    <property type="evidence" value="ECO:0007669"/>
    <property type="project" value="UniProtKB-ARBA"/>
</dbReference>
<feature type="domain" description="EGF-like" evidence="9">
    <location>
        <begin position="3534"/>
        <end position="3571"/>
    </location>
</feature>
<feature type="disulfide bond" evidence="6">
    <location>
        <begin position="2177"/>
        <end position="2186"/>
    </location>
</feature>
<feature type="disulfide bond" evidence="6">
    <location>
        <begin position="1511"/>
        <end position="1520"/>
    </location>
</feature>
<feature type="domain" description="EGF-like" evidence="9">
    <location>
        <begin position="2804"/>
        <end position="2841"/>
    </location>
</feature>
<feature type="disulfide bond" evidence="6">
    <location>
        <begin position="3186"/>
        <end position="3195"/>
    </location>
</feature>
<keyword evidence="1 6" id="KW-0245">EGF-like domain</keyword>
<feature type="domain" description="EGF-like" evidence="9">
    <location>
        <begin position="2111"/>
        <end position="2148"/>
    </location>
</feature>
<dbReference type="GO" id="GO:0048863">
    <property type="term" value="P:stem cell differentiation"/>
    <property type="evidence" value="ECO:0007669"/>
    <property type="project" value="UniProtKB-ARBA"/>
</dbReference>
<evidence type="ECO:0000313" key="12">
    <source>
        <dbReference type="Proteomes" id="UP000663852"/>
    </source>
</evidence>
<feature type="disulfide bond" evidence="6">
    <location>
        <begin position="2296"/>
        <end position="2305"/>
    </location>
</feature>
<feature type="domain" description="EGF-like" evidence="9">
    <location>
        <begin position="1724"/>
        <end position="1763"/>
    </location>
</feature>
<keyword evidence="3" id="KW-0677">Repeat</keyword>
<feature type="domain" description="EGF-like" evidence="9">
    <location>
        <begin position="2348"/>
        <end position="2385"/>
    </location>
</feature>
<feature type="disulfide bond" evidence="6">
    <location>
        <begin position="2989"/>
        <end position="2998"/>
    </location>
</feature>
<feature type="domain" description="EGF-like" evidence="9">
    <location>
        <begin position="1765"/>
        <end position="1800"/>
    </location>
</feature>
<feature type="disulfide bond" evidence="6">
    <location>
        <begin position="3280"/>
        <end position="3290"/>
    </location>
</feature>
<feature type="disulfide bond" evidence="6">
    <location>
        <begin position="751"/>
        <end position="760"/>
    </location>
</feature>
<feature type="domain" description="EGF-like" evidence="9">
    <location>
        <begin position="2764"/>
        <end position="2802"/>
    </location>
</feature>
<feature type="disulfide bond" evidence="6">
    <location>
        <begin position="2870"/>
        <end position="2879"/>
    </location>
</feature>
<feature type="disulfide bond" evidence="6">
    <location>
        <begin position="2512"/>
        <end position="2522"/>
    </location>
</feature>
<feature type="domain" description="EGF-like" evidence="9">
    <location>
        <begin position="1248"/>
        <end position="1286"/>
    </location>
</feature>
<feature type="disulfide bond" evidence="6">
    <location>
        <begin position="840"/>
        <end position="849"/>
    </location>
</feature>
<keyword evidence="2 8" id="KW-0732">Signal</keyword>
<feature type="disulfide bond" evidence="6">
    <location>
        <begin position="2022"/>
        <end position="2031"/>
    </location>
</feature>
<dbReference type="InterPro" id="IPR000152">
    <property type="entry name" value="EGF-type_Asp/Asn_hydroxyl_site"/>
</dbReference>
<feature type="domain" description="EGF-like" evidence="9">
    <location>
        <begin position="3468"/>
        <end position="3505"/>
    </location>
</feature>
<feature type="disulfide bond" evidence="6">
    <location>
        <begin position="2080"/>
        <end position="2097"/>
    </location>
</feature>
<feature type="domain" description="EGF-like" evidence="9">
    <location>
        <begin position="1879"/>
        <end position="1916"/>
    </location>
</feature>
<dbReference type="Gene3D" id="2.10.10.10">
    <property type="entry name" value="Fibronectin, type II, collagen-binding"/>
    <property type="match status" value="2"/>
</dbReference>
<feature type="domain" description="EGF-like" evidence="9">
    <location>
        <begin position="2922"/>
        <end position="2961"/>
    </location>
</feature>
<feature type="domain" description="EGF-like" evidence="9">
    <location>
        <begin position="3237"/>
        <end position="3274"/>
    </location>
</feature>
<feature type="domain" description="EGF-like" evidence="9">
    <location>
        <begin position="3572"/>
        <end position="3616"/>
    </location>
</feature>
<feature type="disulfide bond" evidence="6">
    <location>
        <begin position="2099"/>
        <end position="2108"/>
    </location>
</feature>
<feature type="disulfide bond" evidence="6">
    <location>
        <begin position="2257"/>
        <end position="2266"/>
    </location>
</feature>
<feature type="disulfide bond" evidence="6">
    <location>
        <begin position="2706"/>
        <end position="2715"/>
    </location>
</feature>
<feature type="disulfide bond" evidence="6">
    <location>
        <begin position="1712"/>
        <end position="1721"/>
    </location>
</feature>
<feature type="disulfide bond" evidence="6">
    <location>
        <begin position="2967"/>
        <end position="2977"/>
    </location>
</feature>
<feature type="disulfide bond" evidence="6">
    <location>
        <begin position="1587"/>
        <end position="1596"/>
    </location>
</feature>
<feature type="disulfide bond" evidence="6">
    <location>
        <begin position="2238"/>
        <end position="2255"/>
    </location>
</feature>
<feature type="domain" description="EGF-like" evidence="9">
    <location>
        <begin position="2629"/>
        <end position="2676"/>
    </location>
</feature>
<dbReference type="GO" id="GO:0048732">
    <property type="term" value="P:gland development"/>
    <property type="evidence" value="ECO:0007669"/>
    <property type="project" value="UniProtKB-ARBA"/>
</dbReference>
<dbReference type="SMART" id="SM00179">
    <property type="entry name" value="EGF_CA"/>
    <property type="match status" value="39"/>
</dbReference>
<feature type="disulfide bond" evidence="6">
    <location>
        <begin position="3032"/>
        <end position="3041"/>
    </location>
</feature>
<feature type="signal peptide" evidence="8">
    <location>
        <begin position="1"/>
        <end position="20"/>
    </location>
</feature>
<feature type="domain" description="EGF-like" evidence="9">
    <location>
        <begin position="1996"/>
        <end position="2032"/>
    </location>
</feature>
<feature type="domain" description="EGF-like" evidence="9">
    <location>
        <begin position="2508"/>
        <end position="2545"/>
    </location>
</feature>
<feature type="disulfide bond" evidence="6">
    <location>
        <begin position="3264"/>
        <end position="3273"/>
    </location>
</feature>
<dbReference type="InterPro" id="IPR000742">
    <property type="entry name" value="EGF"/>
</dbReference>
<feature type="disulfide bond" evidence="6">
    <location>
        <begin position="2516"/>
        <end position="2533"/>
    </location>
</feature>
<feature type="domain" description="EGF-like" evidence="9">
    <location>
        <begin position="3000"/>
        <end position="3042"/>
    </location>
</feature>
<feature type="domain" description="EGF-like" evidence="9">
    <location>
        <begin position="1958"/>
        <end position="1994"/>
    </location>
</feature>
<dbReference type="PROSITE" id="PS50026">
    <property type="entry name" value="EGF_3"/>
    <property type="match status" value="71"/>
</dbReference>
<feature type="disulfide bond" evidence="6">
    <location>
        <begin position="3729"/>
        <end position="3738"/>
    </location>
</feature>
<feature type="domain" description="EGF-like" evidence="9">
    <location>
        <begin position="1599"/>
        <end position="1635"/>
    </location>
</feature>
<feature type="domain" description="EGF-like" evidence="9">
    <location>
        <begin position="3819"/>
        <end position="3855"/>
    </location>
</feature>
<feature type="disulfide bond" evidence="6">
    <location>
        <begin position="3225"/>
        <end position="3234"/>
    </location>
</feature>
<feature type="disulfide bond" evidence="6">
    <location>
        <begin position="193"/>
        <end position="202"/>
    </location>
</feature>
<dbReference type="GO" id="GO:0005509">
    <property type="term" value="F:calcium ion binding"/>
    <property type="evidence" value="ECO:0007669"/>
    <property type="project" value="InterPro"/>
</dbReference>
<feature type="disulfide bond" evidence="6">
    <location>
        <begin position="1962"/>
        <end position="1972"/>
    </location>
</feature>
<feature type="disulfide bond" evidence="6">
    <location>
        <begin position="2317"/>
        <end position="2334"/>
    </location>
</feature>
<feature type="domain" description="EGF-like" evidence="9">
    <location>
        <begin position="1560"/>
        <end position="1597"/>
    </location>
</feature>
<dbReference type="EMBL" id="CAJNOJ010000155">
    <property type="protein sequence ID" value="CAF1211980.1"/>
    <property type="molecule type" value="Genomic_DNA"/>
</dbReference>
<feature type="domain" description="EGF-like" evidence="9">
    <location>
        <begin position="1682"/>
        <end position="1722"/>
    </location>
</feature>
<feature type="disulfide bond" evidence="6">
    <location>
        <begin position="1257"/>
        <end position="1274"/>
    </location>
</feature>
<feature type="disulfide bond" evidence="6">
    <location>
        <begin position="3561"/>
        <end position="3570"/>
    </location>
</feature>
<evidence type="ECO:0000259" key="9">
    <source>
        <dbReference type="PROSITE" id="PS50026"/>
    </source>
</evidence>
<feature type="disulfide bond" evidence="6">
    <location>
        <begin position="2217"/>
        <end position="2226"/>
    </location>
</feature>
<feature type="disulfide bond" evidence="6">
    <location>
        <begin position="2138"/>
        <end position="2147"/>
    </location>
</feature>
<dbReference type="InterPro" id="IPR013806">
    <property type="entry name" value="Kringle-like"/>
</dbReference>
<feature type="disulfide bond" evidence="6">
    <location>
        <begin position="3495"/>
        <end position="3504"/>
    </location>
</feature>
<feature type="domain" description="EGF-like" evidence="9">
    <location>
        <begin position="2721"/>
        <end position="2762"/>
    </location>
</feature>
<feature type="domain" description="EGF-like" evidence="9">
    <location>
        <begin position="1522"/>
        <end position="1559"/>
    </location>
</feature>
<evidence type="ECO:0000256" key="2">
    <source>
        <dbReference type="ARBA" id="ARBA00022729"/>
    </source>
</evidence>
<feature type="disulfide bond" evidence="6">
    <location>
        <begin position="3146"/>
        <end position="3155"/>
    </location>
</feature>
<feature type="domain" description="EGF-like" evidence="9">
    <location>
        <begin position="3043"/>
        <end position="3080"/>
    </location>
</feature>
<feature type="domain" description="Fibronectin type-II" evidence="10">
    <location>
        <begin position="1204"/>
        <end position="1254"/>
    </location>
</feature>
<dbReference type="FunFam" id="2.10.25.10:FF:000012">
    <property type="entry name" value="Delta-like protein"/>
    <property type="match status" value="1"/>
</dbReference>
<feature type="disulfide bond" evidence="6">
    <location>
        <begin position="2435"/>
        <end position="2445"/>
    </location>
</feature>
<feature type="disulfide bond" evidence="6">
    <location>
        <begin position="1276"/>
        <end position="1285"/>
    </location>
</feature>
<feature type="disulfide bond" evidence="6">
    <location>
        <begin position="2891"/>
        <end position="2908"/>
    </location>
</feature>
<feature type="disulfide bond" evidence="6">
    <location>
        <begin position="811"/>
        <end position="821"/>
    </location>
</feature>
<feature type="disulfide bond" evidence="6">
    <location>
        <begin position="1906"/>
        <end position="1915"/>
    </location>
</feature>
<feature type="disulfide bond" evidence="6">
    <location>
        <begin position="3690"/>
        <end position="3699"/>
    </location>
</feature>
<feature type="disulfide bond" evidence="6">
    <location>
        <begin position="691"/>
        <end position="701"/>
    </location>
</feature>
<dbReference type="Pfam" id="PF12661">
    <property type="entry name" value="hEGF"/>
    <property type="match status" value="1"/>
</dbReference>
<feature type="domain" description="EGF-like" evidence="9">
    <location>
        <begin position="2387"/>
        <end position="2429"/>
    </location>
</feature>
<feature type="domain" description="EGF-like" evidence="9">
    <location>
        <begin position="687"/>
        <end position="723"/>
    </location>
</feature>
<feature type="domain" description="EGF-like" evidence="9">
    <location>
        <begin position="3702"/>
        <end position="3739"/>
    </location>
</feature>
<evidence type="ECO:0000256" key="7">
    <source>
        <dbReference type="PROSITE-ProRule" id="PRU00479"/>
    </source>
</evidence>
<feature type="domain" description="EGF-like" evidence="9">
    <location>
        <begin position="2431"/>
        <end position="2467"/>
    </location>
</feature>
<feature type="domain" description="EGF-like" evidence="9">
    <location>
        <begin position="2591"/>
        <end position="2627"/>
    </location>
</feature>
<feature type="disulfide bond" evidence="6">
    <location>
        <begin position="2666"/>
        <end position="2675"/>
    </location>
</feature>
<feature type="disulfide bond" evidence="6">
    <location>
        <begin position="1733"/>
        <end position="1750"/>
    </location>
</feature>
<feature type="disulfide bond" evidence="6">
    <location>
        <begin position="1867"/>
        <end position="1876"/>
    </location>
</feature>
<dbReference type="PROSITE" id="PS00010">
    <property type="entry name" value="ASX_HYDROXYL"/>
    <property type="match status" value="1"/>
</dbReference>
<feature type="disulfide bond" evidence="6">
    <location>
        <begin position="3341"/>
        <end position="3350"/>
    </location>
</feature>
<dbReference type="InterPro" id="IPR036943">
    <property type="entry name" value="FN_type2_sf"/>
</dbReference>
<feature type="disulfide bond" evidence="6">
    <location>
        <begin position="2910"/>
        <end position="2919"/>
    </location>
</feature>
<dbReference type="SUPFAM" id="SSF57196">
    <property type="entry name" value="EGF/Laminin"/>
    <property type="match status" value="52"/>
</dbReference>
<sequence>MMSSFLAIIVLFHIFSRTSAASLCSDLDLSTSTKNTDENYSIQLEKLPSSTVIKVSLTQTTTISDTSWFLMGASDSLELVGTWQPLTPMDGQVINCLSPSAQAVTNENSLVKSSDRLQNAFYWTPPASANKSIIFVATIFYPNQKVTMKYVQSLPIEIGQNRYRDVSTTFCDSSPCQNGGTCNRDTQYSYCRCVTPWNGVFCTLQYFHIMLASTQPFTTEFYFNTLNSASYANLTTAIIAYLNSAFSALPTNRIYSLNFVSPSPLGTYISISMALTPTTGSYAPVILSALATALTRNSTTPFGYQLSMSSSYISNAVTQDSTPYTSCVFPYTFNLLDYNFCIPYQSSFVCSSARVIDRTSTLASIDCTRNIFSYITKDVCFPNICLNGGTCVNTNGVATCNCPAYFTGTRCDQLYGCNPVTNSLAITCANSATCVGNTCVCTSNNTVGTLCEIVAGNTGCNFPFTYMGVTYSTCAVINNQPLCVARTSSTNGQFPVSLVGCGAPQCQNNPCGNRGTCQDTVSGSFRCINCATGYSGYFCELQYRTVQLTFNTTYTPDYQNASSNASKQLQALINQTLSTAFVNITNGGVRPDLIQIIQNPDGTTSAVINVNTNYLNFQNNATQNALNGIGAITIVAVNTTRECAAWYIYQGRNVTGCVTNTQNVPICSLTNNFDRDGQFTTCPVTINLNLCNGVYCNGGRCIATSQNLTFCVCPNGVTGANCDQLLQCSDVNCLNNGTCVPLSSGYYRCNCTMGYGGTYCQYAITGCVFPFVDNQNRTQNTCITTSDYMNGTVPWCRNAQGLPQSCQIDYCAKKPCVYGVCVPSIQWAFGNSYPAFICNCTAGYTGRLCTHAYFRLKALFAAPNMSTTTLNALESPTTQTYLNLTNMFRNLIQNRTNSSFDFLPLMFTTFRTDQGNYIQITADSSYPGNITQVQIDNILRPILASLPPQFGLILDNASLTDPDDIQPMSPASNCTLPYGYNSQSLAVCHMDSNGLAYCSYGSNYTLVDRKLCDASGLPTAQYTACDALNLTNPCNGTANFPIRCVASDTSWTCFCEVTQTLGQNCGNFDFCRNGSLLCRNNASCINRPDLQDFACNCTDPYYGRLCENFGRAYKMYLTNYSNDTSPGLPTLISQINQTIINMTNGGVIATSIVISPSGEVTIIVSGRNYSIPDFELPLTNKVNSNWTVGPYTVSFNQTSLVSVQTNATCVFPFAYNGVNYTTCITTGYDFPWCSTTATYTGRIVDCRNINWCASGPCLNNGTCSVNQQLGTFQCNCVDGWVGVRCAYPSTTITIVIPLGNNTLNNATLLNITNSLPNGTNIDVIKPGPNNTVIIIITTNNTNIPNITWPVLNITTQPTKNVDGCVFPFIFNNETYSTCIPAFQNRTAYCCRTANCDVNPQWQYCNNSNICSTCAANANCIVSGIGIITCVCPLGYTGALCDTAVNLCAQRNQSCINGACVINPITLSPYCNCSSPLFTGAQCDTFLPCLTAPCLNNGTCSGYSNATVRCNCSNCYSGAFCQIPDYCCLNICSPNGVCIPGNNGAYTCICQPNYTGVNCNIFNPCALLPCQNGGTCVIVNGTGYQCSCPSGWTGVNCATQVNPCASLPCLNNGQCITLGSLFVCVCVGGYNGTFCQVAPNPCASNPCFNNATCYQQVLSSTNTYGYVCVCNTSLYAGTRCEIPVSPCSTTSSPCRNGGTCVASANGLSYNCSCPYPYTGTTCDQLINPCSPNPCLPYGNCYLNLATSNYTCVCINSTFTGPLCQNLTNPCLSSPCISGTCVANGTSFTCVCPSNRTGIYCESILPPCTNLTCFNNGTCLYSGTTVICQCPPLYTGPQCLQPINPCSSSPCLHNGTCINQYLNQFLCTCPTTWTGTLCESLVNPCLTYPCFFGGTCLLDSSYRPSCICLSTQTGIYCETTLSPCLSSPCYNNGTCVTNALRTSYTCTCPSLYTGLRCENLVNPCLPNRCIYGTCYTLANGTYYCACSASYTGLICDHPIDQCALLPCLNNGTCINLGTTYLCVCPTGITGRSCEQITNPCLSNPCKSGTCYSTGTRYACVCDAAHTGSLCDSALDPCLSYPCLNNQTCLRDSTNTSYICLCASPYTGQRCATTVLTCSTVNCLNGGTCIQPTLQTAQCICATGYSGTYCEIVLNPCQSRPCFNNGTCLSAFNNTYLCLCPTSYTGTYCEQYNPCLNFICLNGGTCAISPSAIGGRVCICLSAYTGLSCEVPITPCQSSPCVNNGICVVTPGTANYTCICTPAYTGIWCEQYINPCLSYSCSNGGTCYRTMDGKPICACVTPYTGTQCLTRIDPCLSNPCVNNGICLSQSLTYNYTCICPTNYTGGRCENYIGACTTLICQNGGSCVYNGQNAISCICPPVWTGTLCTQRIDPCTTANPCLNSGICIAISNSTNQTTTRCQCLAAYTGQYCQTPISPCQNLRCINGQCLLRADGTALCYCNDQWTGTACDTLISPCVSQPCLNNGICFSSGVSYSCICTQGYSGTRCEITPTTSCTVNCANNGTCAIRSQDNVQICVCPAGYTSTRCEIQISPCVPSPCLNNGVCLPITYTNGTLGFQCICTVPYTGPICATYISVTCGNLSCLNGGTCLVNNDRTICQCSSIFTGSRCETLINSCDSNPCVNGGTCNTMSVGRKKRQTTVALGYYCQCPTTYTGQRCETYLPLCGSNPCRNNGTCYQDSVANRIFCICIPTYTGTLCDTPSNGTNVCLTNPSLCVNNGTCRVNTSSPLGFQCVCPPPQTGVYCEQTLDPCKTVPTPCLNNGTCISSLTGYVCLCTASFTGTNCSVPTSPCSSQPCFRNGTCLAIGTQSYTCVCPTGYLGNRCEICNCPCNIYPCLNGGVCRSTDIGGVVCTCPAGYTGVRCEKSILPCDSNPCLNKGVCIYDPTTMQMKCQCCGLATGVFCETLLNPCNSSVPYCFNNGTCVLNASSQPMCMCPSTFTGAYCETYSSPCSLVTCIQGTCVVLANSTFMCVCPTGRSGVYCEIGDPCVLSSGTITPCRNGGTCIRISTTSYTCVCPLGFTGANCDIANPCASMPCATNATCATLVNGSAYCICPAGTTGSRCNQTIPSQYCSSSPCRNNGTCIGTTCICPINTSGPTCNITQIPCPTATRPTLVCYNGGTCVSNYGCICTSGYTGNGCDTPLSNACTSTTCSNGGTCVTLFNGTLVCICPAGYTGMRCETYTSLCQPNPCQSNGTCIPSGSTGYVCLCPSGFTGAQCSLVTNACLYTPCLNGATCLPLLNGAYSCICTSAYTGAQCQTILNPCSSSPCNAGTCVTTSNGLAYTCICPSQLTDPNCLTANPCGYQPCLNGGTCVVTSASTYTCTCPTNYVGVNCQTLNLCLPNPCINNGTCQTLTSSTIQCACTSAYYGARCEILNPCQNYTCGNGICGIDPTTTLAQCACYAGWTGARCNISIACSSNPCIYGTCVASTTSGYTCVCLSGYYGLQCQTPITNTACQSNPCRNGGTCQVTANNGYMCSCPAYYVGTNCETVNPCVLIGASSSCQAVLTSTGNYTCSCSSSVCASNPCQYGTCSVINSGAAYSCLCYSGYLGRQCNLTDPCSTTVCYNDGTCVATLNDASTQVTRTCVCPASQHFVGQFCEHYNPCISSPCINNATCSYYINVTCYYYCTCPIGYSGERCQFSISQTRCESVGLPNNCRNGGTCMLVGSSTQCFCTSMHTGALCEGTINMCELKVCQNGGTCSVINGTSVRCQCSSSYTGQYCEYPLDACAVKPCLNNGQCISSGTTFSCNCAQTMYTGARCQTLLSSPCASNPCVNSGTCQIVGSTYVCVCTSGYTGTTCSQALNLCTTVQCLNGGTCSNYGTFALCNCLINFTGERCQYVNQCYPVSPCLNGGTCISVLNSYSCQCPTGRTGTTCQLFSDNPCAGGNRCLNGGTCVVLSGTTDSTCTCPINFTGQSCEKAVSATQTTTSSSSVFTMLSEKSSTIIATTSMAYFNTTNAPYSCDDTSLACLAYSSYCNREYEFSGIPCRVLCPRTCNTCCEDFYNDGTCSLQNCQRNPELTSFCRKSCICKT</sequence>
<feature type="disulfide bond" evidence="6">
    <location>
        <begin position="2375"/>
        <end position="2384"/>
    </location>
</feature>
<feature type="domain" description="EGF-like" evidence="9">
    <location>
        <begin position="3198"/>
        <end position="3235"/>
    </location>
</feature>
<feature type="disulfide bond" evidence="6">
    <location>
        <begin position="3417"/>
        <end position="3426"/>
    </location>
</feature>
<dbReference type="OrthoDB" id="283575at2759"/>
<feature type="disulfide bond" evidence="6">
    <location>
        <begin position="2495"/>
        <end position="2504"/>
    </location>
</feature>
<feature type="domain" description="Fibronectin type-II" evidence="10">
    <location>
        <begin position="1359"/>
        <end position="1406"/>
    </location>
</feature>
<dbReference type="PROSITE" id="PS00022">
    <property type="entry name" value="EGF_1"/>
    <property type="match status" value="62"/>
</dbReference>
<feature type="disulfide bond" evidence="6">
    <location>
        <begin position="2336"/>
        <end position="2345"/>
    </location>
</feature>
<feature type="domain" description="EGF-like" evidence="9">
    <location>
        <begin position="1802"/>
        <end position="1838"/>
    </location>
</feature>
<dbReference type="FunFam" id="2.10.25.10:FF:000095">
    <property type="entry name" value="Notch, isoform B"/>
    <property type="match status" value="2"/>
</dbReference>
<organism evidence="11 12">
    <name type="scientific">Adineta ricciae</name>
    <name type="common">Rotifer</name>
    <dbReference type="NCBI Taxonomy" id="249248"/>
    <lineage>
        <taxon>Eukaryota</taxon>
        <taxon>Metazoa</taxon>
        <taxon>Spiralia</taxon>
        <taxon>Gnathifera</taxon>
        <taxon>Rotifera</taxon>
        <taxon>Eurotatoria</taxon>
        <taxon>Bdelloidea</taxon>
        <taxon>Adinetida</taxon>
        <taxon>Adinetidae</taxon>
        <taxon>Adineta</taxon>
    </lineage>
</organism>
<dbReference type="InterPro" id="IPR000562">
    <property type="entry name" value="FN_type2_dom"/>
</dbReference>
<feature type="domain" description="EGF-like" evidence="9">
    <location>
        <begin position="1637"/>
        <end position="1680"/>
    </location>
</feature>
<protein>
    <submittedName>
        <fullName evidence="11">Uncharacterized protein</fullName>
    </submittedName>
</protein>
<feature type="domain" description="EGF-like" evidence="9">
    <location>
        <begin position="1406"/>
        <end position="1441"/>
    </location>
</feature>
<feature type="disulfide bond" evidence="6">
    <location>
        <begin position="3394"/>
        <end position="3404"/>
    </location>
</feature>
<feature type="domain" description="EGF-like" evidence="9">
    <location>
        <begin position="724"/>
        <end position="761"/>
    </location>
</feature>
<feature type="domain" description="EGF-like" evidence="9">
    <location>
        <begin position="3660"/>
        <end position="3700"/>
    </location>
</feature>
<feature type="disulfide bond" evidence="6">
    <location>
        <begin position="1828"/>
        <end position="1837"/>
    </location>
</feature>
<feature type="disulfide bond" evidence="6">
    <location>
        <begin position="1790"/>
        <end position="1799"/>
    </location>
</feature>
<dbReference type="Pfam" id="PF00008">
    <property type="entry name" value="EGF"/>
    <property type="match status" value="20"/>
</dbReference>
<feature type="disulfide bond" evidence="6">
    <location>
        <begin position="2038"/>
        <end position="2048"/>
    </location>
</feature>
<feature type="domain" description="EGF-like" evidence="9">
    <location>
        <begin position="376"/>
        <end position="412"/>
    </location>
</feature>
<accession>A0A814X654</accession>
<feature type="domain" description="EGF-like" evidence="9">
    <location>
        <begin position="2963"/>
        <end position="2999"/>
    </location>
</feature>
<feature type="domain" description="EGF-like" evidence="9">
    <location>
        <begin position="2678"/>
        <end position="2716"/>
    </location>
</feature>
<feature type="disulfide bond" evidence="6">
    <location>
        <begin position="3646"/>
        <end position="3655"/>
    </location>
</feature>
<dbReference type="CDD" id="cd00054">
    <property type="entry name" value="EGF_CA"/>
    <property type="match status" value="5"/>
</dbReference>
<feature type="disulfide bond" evidence="6">
    <location>
        <begin position="2457"/>
        <end position="2466"/>
    </location>
</feature>
<feature type="domain" description="EGF-like" evidence="9">
    <location>
        <begin position="2469"/>
        <end position="2505"/>
    </location>
</feature>
<feature type="domain" description="EGF-like" evidence="9">
    <location>
        <begin position="3856"/>
        <end position="3893"/>
    </location>
</feature>
<feature type="disulfide bond" evidence="6">
    <location>
        <begin position="2578"/>
        <end position="2587"/>
    </location>
</feature>
<feature type="disulfide bond" evidence="6">
    <location>
        <begin position="2752"/>
        <end position="2761"/>
    </location>
</feature>
<feature type="disulfide bond" evidence="6">
    <location>
        <begin position="1984"/>
        <end position="1993"/>
    </location>
</feature>
<dbReference type="FunFam" id="2.10.25.10:FF:000122">
    <property type="entry name" value="Protein crumbs homolog 2"/>
    <property type="match status" value="1"/>
</dbReference>
<feature type="domain" description="EGF-like" evidence="9">
    <location>
        <begin position="2034"/>
        <end position="2069"/>
    </location>
</feature>
<feature type="disulfide bond" evidence="6">
    <location>
        <begin position="1769"/>
        <end position="1779"/>
    </location>
</feature>
<feature type="domain" description="EGF-like" evidence="9">
    <location>
        <begin position="1067"/>
        <end position="1107"/>
    </location>
</feature>
<feature type="disulfide bond" evidence="6">
    <location>
        <begin position="3845"/>
        <end position="3854"/>
    </location>
</feature>
<dbReference type="Pfam" id="PF00040">
    <property type="entry name" value="fn2"/>
    <property type="match status" value="2"/>
</dbReference>
<dbReference type="PANTHER" id="PTHR24033">
    <property type="entry name" value="EGF-LIKE DOMAIN-CONTAINING PROTEIN"/>
    <property type="match status" value="1"/>
</dbReference>
<feature type="disulfide bond" evidence="6">
    <location>
        <begin position="1625"/>
        <end position="1634"/>
    </location>
</feature>
<feature type="domain" description="EGF-like" evidence="9">
    <location>
        <begin position="2269"/>
        <end position="2306"/>
    </location>
</feature>
<dbReference type="FunFam" id="2.10.25.10:FF:000066">
    <property type="entry name" value="FAT atypical cadherin 4"/>
    <property type="match status" value="1"/>
</dbReference>
<feature type="disulfide bond" evidence="6">
    <location>
        <begin position="2687"/>
        <end position="2704"/>
    </location>
</feature>
<proteinExistence type="predicted"/>
<feature type="domain" description="EGF-like" evidence="9">
    <location>
        <begin position="3390"/>
        <end position="3427"/>
    </location>
</feature>
<feature type="disulfide bond" evidence="6">
    <location>
        <begin position="3303"/>
        <end position="3312"/>
    </location>
</feature>
<feature type="domain" description="EGF-like" evidence="9">
    <location>
        <begin position="2547"/>
        <end position="2588"/>
    </location>
</feature>
<feature type="domain" description="EGF-like" evidence="9">
    <location>
        <begin position="3314"/>
        <end position="3351"/>
    </location>
</feature>
<feature type="disulfide bond" evidence="6">
    <location>
        <begin position="713"/>
        <end position="722"/>
    </location>
</feature>
<feature type="domain" description="EGF-like" evidence="9">
    <location>
        <begin position="2150"/>
        <end position="2187"/>
    </location>
</feature>
<feature type="domain" description="EGF-like" evidence="9">
    <location>
        <begin position="1443"/>
        <end position="1483"/>
    </location>
</feature>
<dbReference type="PROSITE" id="PS01186">
    <property type="entry name" value="EGF_2"/>
    <property type="match status" value="25"/>
</dbReference>
<evidence type="ECO:0000256" key="1">
    <source>
        <dbReference type="ARBA" id="ARBA00022536"/>
    </source>
</evidence>
<dbReference type="GO" id="GO:0019904">
    <property type="term" value="F:protein domain specific binding"/>
    <property type="evidence" value="ECO:0007669"/>
    <property type="project" value="UniProtKB-ARBA"/>
</dbReference>
<feature type="domain" description="EGF-like" evidence="9">
    <location>
        <begin position="3276"/>
        <end position="3313"/>
    </location>
</feature>
<dbReference type="InterPro" id="IPR003645">
    <property type="entry name" value="Fol_N"/>
</dbReference>
<feature type="disulfide bond" evidence="6">
    <location>
        <begin position="3883"/>
        <end position="3892"/>
    </location>
</feature>
<dbReference type="PANTHER" id="PTHR24033:SF151">
    <property type="entry name" value="NOTCH 2"/>
    <property type="match status" value="1"/>
</dbReference>
<dbReference type="InterPro" id="IPR001881">
    <property type="entry name" value="EGF-like_Ca-bd_dom"/>
</dbReference>
<feature type="disulfide bond" evidence="6">
    <location>
        <begin position="1946"/>
        <end position="1955"/>
    </location>
</feature>